<dbReference type="GO" id="GO:0019185">
    <property type="term" value="C:snRNA-activating protein complex"/>
    <property type="evidence" value="ECO:0007669"/>
    <property type="project" value="TreeGrafter"/>
</dbReference>
<dbReference type="SUPFAM" id="SSF46689">
    <property type="entry name" value="Homeodomain-like"/>
    <property type="match status" value="3"/>
</dbReference>
<keyword evidence="1" id="KW-0805">Transcription regulation</keyword>
<dbReference type="GO" id="GO:0001006">
    <property type="term" value="F:RNA polymerase III type 3 promoter sequence-specific DNA binding"/>
    <property type="evidence" value="ECO:0007669"/>
    <property type="project" value="TreeGrafter"/>
</dbReference>
<dbReference type="PROSITE" id="PS51294">
    <property type="entry name" value="HTH_MYB"/>
    <property type="match status" value="2"/>
</dbReference>
<evidence type="ECO:0000256" key="1">
    <source>
        <dbReference type="ARBA" id="ARBA00023015"/>
    </source>
</evidence>
<keyword evidence="4" id="KW-0539">Nucleus</keyword>
<dbReference type="CDD" id="cd00167">
    <property type="entry name" value="SANT"/>
    <property type="match status" value="3"/>
</dbReference>
<dbReference type="GO" id="GO:0042795">
    <property type="term" value="P:snRNA transcription by RNA polymerase II"/>
    <property type="evidence" value="ECO:0007669"/>
    <property type="project" value="TreeGrafter"/>
</dbReference>
<sequence length="458" mass="51515">MSPSLSRVRTDSGYVPDFHCTQLPPGDEDDKLLAEADPAPLSQNRDQLVKLALDANQRLLLELKLQLDRIQKRSRQLDAAEQALLHAQTYRPPTAPGLGGFTDPFDGSTPESNCDVAIETLLYGLPLKTELTYGRQIWAASEHDLLHQAVRTQAGMLHFDSVTGTIAPFSETSPQIVDSIDWEAVASFIGTRRTASNCKREWTVNYVPALRFSKRPFTISELERLKQAEADHDGHEWDLIAAKVGGGRTPIECLRQFQQRLNPEMRLRWTAEEDARLIAYSNEDAVPKWSDIALRLGEGRSAAQCRQRLQTLVQVNKKGPWTEAEDALLVRACNLVGRQDWDEIATHVSERNGTQCRDRSKRQLSQVAPVWSEEEFARFRDACMQSGGRPKWTELAQEFNCSDTFVRKLHGMLSKKGYMQPEPTPASLNYVSKRVLKMTFGARPTPRSADGEAEADND</sequence>
<evidence type="ECO:0000313" key="10">
    <source>
        <dbReference type="Proteomes" id="UP001212152"/>
    </source>
</evidence>
<organism evidence="9 10">
    <name type="scientific">Geranomyces variabilis</name>
    <dbReference type="NCBI Taxonomy" id="109894"/>
    <lineage>
        <taxon>Eukaryota</taxon>
        <taxon>Fungi</taxon>
        <taxon>Fungi incertae sedis</taxon>
        <taxon>Chytridiomycota</taxon>
        <taxon>Chytridiomycota incertae sedis</taxon>
        <taxon>Chytridiomycetes</taxon>
        <taxon>Spizellomycetales</taxon>
        <taxon>Powellomycetaceae</taxon>
        <taxon>Geranomyces</taxon>
    </lineage>
</organism>
<evidence type="ECO:0000259" key="7">
    <source>
        <dbReference type="PROSITE" id="PS50090"/>
    </source>
</evidence>
<feature type="domain" description="Myb-like" evidence="7">
    <location>
        <begin position="266"/>
        <end position="313"/>
    </location>
</feature>
<feature type="coiled-coil region" evidence="5">
    <location>
        <begin position="53"/>
        <end position="80"/>
    </location>
</feature>
<proteinExistence type="predicted"/>
<feature type="domain" description="HTH myb-type" evidence="8">
    <location>
        <begin position="317"/>
        <end position="368"/>
    </location>
</feature>
<keyword evidence="3" id="KW-0804">Transcription</keyword>
<keyword evidence="5" id="KW-0175">Coiled coil</keyword>
<dbReference type="GO" id="GO:0000978">
    <property type="term" value="F:RNA polymerase II cis-regulatory region sequence-specific DNA binding"/>
    <property type="evidence" value="ECO:0007669"/>
    <property type="project" value="TreeGrafter"/>
</dbReference>
<comment type="caution">
    <text evidence="9">The sequence shown here is derived from an EMBL/GenBank/DDBJ whole genome shotgun (WGS) entry which is preliminary data.</text>
</comment>
<dbReference type="PANTHER" id="PTHR46621">
    <property type="entry name" value="SNRNA-ACTIVATING PROTEIN COMPLEX SUBUNIT 4"/>
    <property type="match status" value="1"/>
</dbReference>
<feature type="domain" description="Myb-like" evidence="7">
    <location>
        <begin position="135"/>
        <end position="206"/>
    </location>
</feature>
<name>A0AAD5TK48_9FUNG</name>
<accession>A0AAD5TK48</accession>
<feature type="domain" description="Myb-like" evidence="7">
    <location>
        <begin position="317"/>
        <end position="364"/>
    </location>
</feature>
<dbReference type="EMBL" id="JADGJQ010000062">
    <property type="protein sequence ID" value="KAJ3174643.1"/>
    <property type="molecule type" value="Genomic_DNA"/>
</dbReference>
<evidence type="ECO:0000256" key="3">
    <source>
        <dbReference type="ARBA" id="ARBA00023163"/>
    </source>
</evidence>
<evidence type="ECO:0000259" key="8">
    <source>
        <dbReference type="PROSITE" id="PS51294"/>
    </source>
</evidence>
<dbReference type="Gene3D" id="1.10.10.60">
    <property type="entry name" value="Homeodomain-like"/>
    <property type="match status" value="3"/>
</dbReference>
<evidence type="ECO:0000256" key="2">
    <source>
        <dbReference type="ARBA" id="ARBA00023125"/>
    </source>
</evidence>
<dbReference type="InterPro" id="IPR009057">
    <property type="entry name" value="Homeodomain-like_sf"/>
</dbReference>
<dbReference type="InterPro" id="IPR017930">
    <property type="entry name" value="Myb_dom"/>
</dbReference>
<evidence type="ECO:0000256" key="6">
    <source>
        <dbReference type="SAM" id="MobiDB-lite"/>
    </source>
</evidence>
<dbReference type="PANTHER" id="PTHR46621:SF1">
    <property type="entry name" value="SNRNA-ACTIVATING PROTEIN COMPLEX SUBUNIT 4"/>
    <property type="match status" value="1"/>
</dbReference>
<gene>
    <name evidence="9" type="primary">SNAPC4</name>
    <name evidence="9" type="ORF">HDU87_007015</name>
</gene>
<dbReference type="GO" id="GO:0042796">
    <property type="term" value="P:snRNA transcription by RNA polymerase III"/>
    <property type="evidence" value="ECO:0007669"/>
    <property type="project" value="TreeGrafter"/>
</dbReference>
<dbReference type="Proteomes" id="UP001212152">
    <property type="component" value="Unassembled WGS sequence"/>
</dbReference>
<dbReference type="AlphaFoldDB" id="A0AAD5TK48"/>
<dbReference type="SMART" id="SM00717">
    <property type="entry name" value="SANT"/>
    <property type="match status" value="5"/>
</dbReference>
<dbReference type="PROSITE" id="PS50090">
    <property type="entry name" value="MYB_LIKE"/>
    <property type="match status" value="3"/>
</dbReference>
<feature type="region of interest" description="Disordered" evidence="6">
    <location>
        <begin position="1"/>
        <end position="33"/>
    </location>
</feature>
<protein>
    <submittedName>
        <fullName evidence="9">Myblike DNAbinding domain-containing protein</fullName>
    </submittedName>
</protein>
<dbReference type="InterPro" id="IPR051575">
    <property type="entry name" value="Myb-like_DNA-bd"/>
</dbReference>
<keyword evidence="2" id="KW-0238">DNA-binding</keyword>
<dbReference type="Pfam" id="PF00249">
    <property type="entry name" value="Myb_DNA-binding"/>
    <property type="match status" value="3"/>
</dbReference>
<evidence type="ECO:0000313" key="9">
    <source>
        <dbReference type="EMBL" id="KAJ3174643.1"/>
    </source>
</evidence>
<evidence type="ECO:0000256" key="5">
    <source>
        <dbReference type="SAM" id="Coils"/>
    </source>
</evidence>
<reference evidence="9" key="1">
    <citation type="submission" date="2020-05" db="EMBL/GenBank/DDBJ databases">
        <title>Phylogenomic resolution of chytrid fungi.</title>
        <authorList>
            <person name="Stajich J.E."/>
            <person name="Amses K."/>
            <person name="Simmons R."/>
            <person name="Seto K."/>
            <person name="Myers J."/>
            <person name="Bonds A."/>
            <person name="Quandt C.A."/>
            <person name="Barry K."/>
            <person name="Liu P."/>
            <person name="Grigoriev I."/>
            <person name="Longcore J.E."/>
            <person name="James T.Y."/>
        </authorList>
    </citation>
    <scope>NUCLEOTIDE SEQUENCE</scope>
    <source>
        <strain evidence="9">JEL0379</strain>
    </source>
</reference>
<evidence type="ECO:0000256" key="4">
    <source>
        <dbReference type="ARBA" id="ARBA00023242"/>
    </source>
</evidence>
<keyword evidence="10" id="KW-1185">Reference proteome</keyword>
<dbReference type="InterPro" id="IPR001005">
    <property type="entry name" value="SANT/Myb"/>
</dbReference>
<feature type="domain" description="HTH myb-type" evidence="8">
    <location>
        <begin position="266"/>
        <end position="313"/>
    </location>
</feature>